<gene>
    <name evidence="3" type="ORF">PHYSODRAFT_433025</name>
</gene>
<dbReference type="RefSeq" id="XP_009536490.1">
    <property type="nucleotide sequence ID" value="XM_009538195.1"/>
</dbReference>
<dbReference type="EMBL" id="JH159161">
    <property type="protein sequence ID" value="EGZ08318.1"/>
    <property type="molecule type" value="Genomic_DNA"/>
</dbReference>
<sequence>MTVAIKHAAKSTGEDPDRYGTHSMRSGGATSFFTAGIDRLAIKRFGRWKSDAYERYTRIDGHTLAGLAANM</sequence>
<dbReference type="InterPro" id="IPR013762">
    <property type="entry name" value="Integrase-like_cat_sf"/>
</dbReference>
<dbReference type="Gene3D" id="1.10.443.10">
    <property type="entry name" value="Intergrase catalytic core"/>
    <property type="match status" value="1"/>
</dbReference>
<evidence type="ECO:0008006" key="5">
    <source>
        <dbReference type="Google" id="ProtNLM"/>
    </source>
</evidence>
<dbReference type="SMR" id="G5A8U2"/>
<organism evidence="3 4">
    <name type="scientific">Phytophthora sojae (strain P6497)</name>
    <name type="common">Soybean stem and root rot agent</name>
    <name type="synonym">Phytophthora megasperma f. sp. glycines</name>
    <dbReference type="NCBI Taxonomy" id="1094619"/>
    <lineage>
        <taxon>Eukaryota</taxon>
        <taxon>Sar</taxon>
        <taxon>Stramenopiles</taxon>
        <taxon>Oomycota</taxon>
        <taxon>Peronosporomycetes</taxon>
        <taxon>Peronosporales</taxon>
        <taxon>Peronosporaceae</taxon>
        <taxon>Phytophthora</taxon>
    </lineage>
</organism>
<keyword evidence="4" id="KW-1185">Reference proteome</keyword>
<dbReference type="InterPro" id="IPR052925">
    <property type="entry name" value="Phage_Integrase-like_Recomb"/>
</dbReference>
<feature type="non-terminal residue" evidence="3">
    <location>
        <position position="71"/>
    </location>
</feature>
<feature type="region of interest" description="Disordered" evidence="2">
    <location>
        <begin position="1"/>
        <end position="20"/>
    </location>
</feature>
<dbReference type="SUPFAM" id="SSF56349">
    <property type="entry name" value="DNA breaking-rejoining enzymes"/>
    <property type="match status" value="1"/>
</dbReference>
<protein>
    <recommendedName>
        <fullName evidence="5">Tyr recombinase domain-containing protein</fullName>
    </recommendedName>
</protein>
<dbReference type="GO" id="GO:0015074">
    <property type="term" value="P:DNA integration"/>
    <property type="evidence" value="ECO:0007669"/>
    <property type="project" value="InterPro"/>
</dbReference>
<dbReference type="GeneID" id="20652351"/>
<reference evidence="3 4" key="1">
    <citation type="journal article" date="2006" name="Science">
        <title>Phytophthora genome sequences uncover evolutionary origins and mechanisms of pathogenesis.</title>
        <authorList>
            <person name="Tyler B.M."/>
            <person name="Tripathy S."/>
            <person name="Zhang X."/>
            <person name="Dehal P."/>
            <person name="Jiang R.H."/>
            <person name="Aerts A."/>
            <person name="Arredondo F.D."/>
            <person name="Baxter L."/>
            <person name="Bensasson D."/>
            <person name="Beynon J.L."/>
            <person name="Chapman J."/>
            <person name="Damasceno C.M."/>
            <person name="Dorrance A.E."/>
            <person name="Dou D."/>
            <person name="Dickerman A.W."/>
            <person name="Dubchak I.L."/>
            <person name="Garbelotto M."/>
            <person name="Gijzen M."/>
            <person name="Gordon S.G."/>
            <person name="Govers F."/>
            <person name="Grunwald N.J."/>
            <person name="Huang W."/>
            <person name="Ivors K.L."/>
            <person name="Jones R.W."/>
            <person name="Kamoun S."/>
            <person name="Krampis K."/>
            <person name="Lamour K.H."/>
            <person name="Lee M.K."/>
            <person name="McDonald W.H."/>
            <person name="Medina M."/>
            <person name="Meijer H.J."/>
            <person name="Nordberg E.K."/>
            <person name="Maclean D.J."/>
            <person name="Ospina-Giraldo M.D."/>
            <person name="Morris P.F."/>
            <person name="Phuntumart V."/>
            <person name="Putnam N.H."/>
            <person name="Rash S."/>
            <person name="Rose J.K."/>
            <person name="Sakihama Y."/>
            <person name="Salamov A.A."/>
            <person name="Savidor A."/>
            <person name="Scheuring C.F."/>
            <person name="Smith B.M."/>
            <person name="Sobral B.W."/>
            <person name="Terry A."/>
            <person name="Torto-Alalibo T.A."/>
            <person name="Win J."/>
            <person name="Xu Z."/>
            <person name="Zhang H."/>
            <person name="Grigoriev I.V."/>
            <person name="Rokhsar D.S."/>
            <person name="Boore J.L."/>
        </authorList>
    </citation>
    <scope>NUCLEOTIDE SEQUENCE [LARGE SCALE GENOMIC DNA]</scope>
    <source>
        <strain evidence="3 4">P6497</strain>
    </source>
</reference>
<dbReference type="GO" id="GO:0006310">
    <property type="term" value="P:DNA recombination"/>
    <property type="evidence" value="ECO:0007669"/>
    <property type="project" value="UniProtKB-KW"/>
</dbReference>
<dbReference type="InParanoid" id="G5A8U2"/>
<dbReference type="InterPro" id="IPR011010">
    <property type="entry name" value="DNA_brk_join_enz"/>
</dbReference>
<evidence type="ECO:0000256" key="2">
    <source>
        <dbReference type="SAM" id="MobiDB-lite"/>
    </source>
</evidence>
<accession>G5A8U2</accession>
<evidence type="ECO:0000256" key="1">
    <source>
        <dbReference type="ARBA" id="ARBA00023172"/>
    </source>
</evidence>
<proteinExistence type="predicted"/>
<evidence type="ECO:0000313" key="3">
    <source>
        <dbReference type="EMBL" id="EGZ08318.1"/>
    </source>
</evidence>
<dbReference type="Proteomes" id="UP000002640">
    <property type="component" value="Unassembled WGS sequence"/>
</dbReference>
<evidence type="ECO:0000313" key="4">
    <source>
        <dbReference type="Proteomes" id="UP000002640"/>
    </source>
</evidence>
<dbReference type="KEGG" id="psoj:PHYSODRAFT_433025"/>
<keyword evidence="1" id="KW-0233">DNA recombination</keyword>
<dbReference type="GO" id="GO:0003677">
    <property type="term" value="F:DNA binding"/>
    <property type="evidence" value="ECO:0007669"/>
    <property type="project" value="InterPro"/>
</dbReference>
<dbReference type="PANTHER" id="PTHR34605">
    <property type="entry name" value="PHAGE_INTEGRASE DOMAIN-CONTAINING PROTEIN"/>
    <property type="match status" value="1"/>
</dbReference>
<dbReference type="AlphaFoldDB" id="G5A8U2"/>
<dbReference type="PANTHER" id="PTHR34605:SF4">
    <property type="entry name" value="DNA ADENINE METHYLTRANSFERASE"/>
    <property type="match status" value="1"/>
</dbReference>
<name>G5A8U2_PHYSP</name>